<proteinExistence type="predicted"/>
<evidence type="ECO:0000256" key="2">
    <source>
        <dbReference type="SAM" id="MobiDB-lite"/>
    </source>
</evidence>
<feature type="compositionally biased region" description="Polar residues" evidence="2">
    <location>
        <begin position="257"/>
        <end position="267"/>
    </location>
</feature>
<sequence>MERARIQMEASNTSATETLSKALKGMGEQLSKLVDSAEKTSSEIAATTNLVKDARQSLRAMDEKIKEVNLDLNAQIEEQYKSKFWTKKHAFPNDHRHLRPEKTSPIGQLLLSKTLNQDPCPSCLQPPFDGNPKNYARFKAKFRALYESEYNGSPALLFMLEELLSKEVRNEIGECLADEAMYSVVWERLDAVYGRTEVMDQTYLDDLLQIPPLKTQDAANLKTFANRKQHGKNVFESLPTSTSKSIRFDDKKPVKKSTATHTSTIGHVTTEEGSKATASSPSSAAPMGRRPKTEERAVKKTDQWRCLACNGRAHNLDSCNVFMSFTPTKRAEVVFKSGRCLLCLTGKHERKECPRDIKCTMGRCAGSRHHPLLHGSEFIPLRKLSDLTSPAASTSTAFLGTLTQRQTVKRHVRFKIVPVRISVGARWVDTFGFLDTGSDTTLIRSDVVKRLGLVGQPKRINVVSYDGSTSNVQASVVTPNAPISPRQLECWTHLRGIDVPNVQPEDVGVLIGLDVAEAHDHIDSVKPPAGTIGPIAFKTPFGWCLGVKKFWQLEAKDVDVEQPVLCEDDLRGQRILESTVKNVGNRYQVGLMWKTDNVNLPDNRGTALKRLFSMERRFQRDEDFARKYDAVVKEYISLDHARLLTTDELRNRSIRVVFDGAAEYGGTSINQNLLRGPNLLVSLLGVLLRFRRNLIPVGADIEKMFHQVKVPVEDQVAYRFVYRTPGIVFLMKTLLQDIWTYEKRIDWDDPIPEELGQRFHYWYEHLENLELLMVPRCFRHQRGRWTQQHLHVFTDASTKGYGAVAYFRYFFEDQSIDVSFVMAKTHVTPVKGLTIPRLELQAAVEGLNIALVVCRELEIDLREVTFHTDSQTVLHLCSRGIDPKNVEELVKFHEGPPFLKLDPSEWNTWDEIAEPEERDVNVLRVFAVKTEEENHSIDDCGHRLVPEVLDKRQSEDGNWQAHRWRVDGRRNVGGPHTLIASEVKASYLRTRYWIIAGRNVIKSVVNTCWPCKRRSSKPIPPLMASLPVHRLTPYLHPFTYTGVDYFGPLTVRVGGRGCRHEKRWVCLFTCLTTRAVHLEVSDGLSLEEFMLCFTRFVSLRGKPNVVYSDNGTNLVAGEQELRQALTELVKQHQELQSKMACQQIEWHFSPSHGPHFGGRFFPVSRITLYEIQPFVFPPSHSSSSLYHPPSLISVLNFESNEHSQRIGTTLPPPRTRSPIFCFDFLFLFFLYYSSESRCRFHWFFIFKFFQTQRDAEKKKKTLRGKPENVIERLQCKSAFEGRYIKKANTPVIHLHSRIAAPIKEPLNQAQNSLSRIIRSISFCVCSFFLSSSAFSLYTARFHGRHSFQSRLHAQSNVKRAGS</sequence>
<accession>A0AAD5KVV2</accession>
<dbReference type="EMBL" id="WJBH02000076">
    <property type="protein sequence ID" value="KAI9550868.1"/>
    <property type="molecule type" value="Genomic_DNA"/>
</dbReference>
<evidence type="ECO:0000313" key="3">
    <source>
        <dbReference type="EMBL" id="KAI9550868.1"/>
    </source>
</evidence>
<dbReference type="InterPro" id="IPR008042">
    <property type="entry name" value="Retrotrans_Pao"/>
</dbReference>
<dbReference type="PANTHER" id="PTHR47331:SF1">
    <property type="entry name" value="GAG-LIKE PROTEIN"/>
    <property type="match status" value="1"/>
</dbReference>
<feature type="region of interest" description="Disordered" evidence="2">
    <location>
        <begin position="244"/>
        <end position="298"/>
    </location>
</feature>
<evidence type="ECO:0000256" key="1">
    <source>
        <dbReference type="SAM" id="Coils"/>
    </source>
</evidence>
<dbReference type="Gene3D" id="2.40.70.10">
    <property type="entry name" value="Acid Proteases"/>
    <property type="match status" value="1"/>
</dbReference>
<dbReference type="InterPro" id="IPR021109">
    <property type="entry name" value="Peptidase_aspartic_dom_sf"/>
</dbReference>
<comment type="caution">
    <text evidence="3">The sequence shown here is derived from an EMBL/GenBank/DDBJ whole genome shotgun (WGS) entry which is preliminary data.</text>
</comment>
<dbReference type="Pfam" id="PF05380">
    <property type="entry name" value="Peptidase_A17"/>
    <property type="match status" value="1"/>
</dbReference>
<dbReference type="InterPro" id="IPR036397">
    <property type="entry name" value="RNaseH_sf"/>
</dbReference>
<gene>
    <name evidence="3" type="ORF">GHT06_006258</name>
</gene>
<dbReference type="SUPFAM" id="SSF53098">
    <property type="entry name" value="Ribonuclease H-like"/>
    <property type="match status" value="2"/>
</dbReference>
<dbReference type="InterPro" id="IPR005312">
    <property type="entry name" value="DUF1759"/>
</dbReference>
<feature type="coiled-coil region" evidence="1">
    <location>
        <begin position="51"/>
        <end position="78"/>
    </location>
</feature>
<dbReference type="InterPro" id="IPR012337">
    <property type="entry name" value="RNaseH-like_sf"/>
</dbReference>
<name>A0AAD5KVV2_9CRUS</name>
<dbReference type="PANTHER" id="PTHR47331">
    <property type="entry name" value="PHD-TYPE DOMAIN-CONTAINING PROTEIN"/>
    <property type="match status" value="1"/>
</dbReference>
<dbReference type="GO" id="GO:0003676">
    <property type="term" value="F:nucleic acid binding"/>
    <property type="evidence" value="ECO:0007669"/>
    <property type="project" value="InterPro"/>
</dbReference>
<keyword evidence="1" id="KW-0175">Coiled coil</keyword>
<dbReference type="Gene3D" id="3.30.420.10">
    <property type="entry name" value="Ribonuclease H-like superfamily/Ribonuclease H"/>
    <property type="match status" value="2"/>
</dbReference>
<feature type="coiled-coil region" evidence="1">
    <location>
        <begin position="1118"/>
        <end position="1145"/>
    </location>
</feature>
<reference evidence="3" key="1">
    <citation type="submission" date="2022-05" db="EMBL/GenBank/DDBJ databases">
        <title>A multi-omics perspective on studying reproductive biology in Daphnia sinensis.</title>
        <authorList>
            <person name="Jia J."/>
        </authorList>
    </citation>
    <scope>NUCLEOTIDE SEQUENCE</scope>
    <source>
        <strain evidence="3">WSL</strain>
    </source>
</reference>
<dbReference type="Pfam" id="PF03564">
    <property type="entry name" value="DUF1759"/>
    <property type="match status" value="1"/>
</dbReference>
<evidence type="ECO:0000313" key="4">
    <source>
        <dbReference type="Proteomes" id="UP000820818"/>
    </source>
</evidence>
<dbReference type="Proteomes" id="UP000820818">
    <property type="component" value="Unassembled WGS sequence"/>
</dbReference>
<protein>
    <submittedName>
        <fullName evidence="3">Uncharacterized protein</fullName>
    </submittedName>
</protein>
<feature type="compositionally biased region" description="Low complexity" evidence="2">
    <location>
        <begin position="276"/>
        <end position="286"/>
    </location>
</feature>
<organism evidence="3 4">
    <name type="scientific">Daphnia sinensis</name>
    <dbReference type="NCBI Taxonomy" id="1820382"/>
    <lineage>
        <taxon>Eukaryota</taxon>
        <taxon>Metazoa</taxon>
        <taxon>Ecdysozoa</taxon>
        <taxon>Arthropoda</taxon>
        <taxon>Crustacea</taxon>
        <taxon>Branchiopoda</taxon>
        <taxon>Diplostraca</taxon>
        <taxon>Cladocera</taxon>
        <taxon>Anomopoda</taxon>
        <taxon>Daphniidae</taxon>
        <taxon>Daphnia</taxon>
        <taxon>Daphnia similis group</taxon>
    </lineage>
</organism>
<keyword evidence="4" id="KW-1185">Reference proteome</keyword>